<dbReference type="Pfam" id="PF26226">
    <property type="entry name" value="DUF8052"/>
    <property type="match status" value="1"/>
</dbReference>
<accession>A0ABV1DPI1</accession>
<gene>
    <name evidence="2" type="ORF">WMO65_14875</name>
</gene>
<feature type="domain" description="DUF8052" evidence="1">
    <location>
        <begin position="4"/>
        <end position="87"/>
    </location>
</feature>
<comment type="caution">
    <text evidence="2">The sequence shown here is derived from an EMBL/GenBank/DDBJ whole genome shotgun (WGS) entry which is preliminary data.</text>
</comment>
<dbReference type="Proteomes" id="UP001457898">
    <property type="component" value="Unassembled WGS sequence"/>
</dbReference>
<proteinExistence type="predicted"/>
<evidence type="ECO:0000259" key="1">
    <source>
        <dbReference type="Pfam" id="PF26226"/>
    </source>
</evidence>
<dbReference type="RefSeq" id="WP_243107816.1">
    <property type="nucleotide sequence ID" value="NZ_JBBMFP010000013.1"/>
</dbReference>
<dbReference type="InterPro" id="IPR058365">
    <property type="entry name" value="DUF8052"/>
</dbReference>
<dbReference type="EMBL" id="JBBMFP010000013">
    <property type="protein sequence ID" value="MEQ2432290.1"/>
    <property type="molecule type" value="Genomic_DNA"/>
</dbReference>
<name>A0ABV1DPI1_9FIRM</name>
<reference evidence="2 3" key="1">
    <citation type="submission" date="2024-03" db="EMBL/GenBank/DDBJ databases">
        <title>Human intestinal bacterial collection.</title>
        <authorList>
            <person name="Pauvert C."/>
            <person name="Hitch T.C.A."/>
            <person name="Clavel T."/>
        </authorList>
    </citation>
    <scope>NUCLEOTIDE SEQUENCE [LARGE SCALE GENOMIC DNA]</scope>
    <source>
        <strain evidence="2 3">CLA-SR-H028</strain>
    </source>
</reference>
<evidence type="ECO:0000313" key="3">
    <source>
        <dbReference type="Proteomes" id="UP001457898"/>
    </source>
</evidence>
<organism evidence="2 3">
    <name type="scientific">Blautia caccae</name>
    <dbReference type="NCBI Taxonomy" id="3133175"/>
    <lineage>
        <taxon>Bacteria</taxon>
        <taxon>Bacillati</taxon>
        <taxon>Bacillota</taxon>
        <taxon>Clostridia</taxon>
        <taxon>Lachnospirales</taxon>
        <taxon>Lachnospiraceae</taxon>
        <taxon>Blautia</taxon>
    </lineage>
</organism>
<sequence>MNGQMVLDKIMDTYRPNFDVEEPYEFHGEVYDAYAGFSMTSAKYVLVKRAELWRAHCFEHAFFQCREEIHAGDLLRFQEQLLEHMEPELVRGGRQSLLRTTCIHI</sequence>
<keyword evidence="3" id="KW-1185">Reference proteome</keyword>
<evidence type="ECO:0000313" key="2">
    <source>
        <dbReference type="EMBL" id="MEQ2432290.1"/>
    </source>
</evidence>
<protein>
    <recommendedName>
        <fullName evidence="1">DUF8052 domain-containing protein</fullName>
    </recommendedName>
</protein>